<name>A0A934VU28_9RHOB</name>
<reference evidence="3" key="1">
    <citation type="submission" date="2021-01" db="EMBL/GenBank/DDBJ databases">
        <title>Paracoccus amoyensis sp. nov., isolated from the surface seawater along the coast of Xiamen Island, China.</title>
        <authorList>
            <person name="Lyu L."/>
        </authorList>
    </citation>
    <scope>NUCLEOTIDE SEQUENCE</scope>
    <source>
        <strain evidence="3">MJ17</strain>
    </source>
</reference>
<dbReference type="SUPFAM" id="SSF47090">
    <property type="entry name" value="PGBD-like"/>
    <property type="match status" value="1"/>
</dbReference>
<evidence type="ECO:0000259" key="2">
    <source>
        <dbReference type="Pfam" id="PF13539"/>
    </source>
</evidence>
<dbReference type="InterPro" id="IPR009045">
    <property type="entry name" value="Zn_M74/Hedgehog-like"/>
</dbReference>
<dbReference type="Gene3D" id="3.30.1380.10">
    <property type="match status" value="1"/>
</dbReference>
<dbReference type="Gene3D" id="1.10.101.10">
    <property type="entry name" value="PGBD-like superfamily/PGBD"/>
    <property type="match status" value="1"/>
</dbReference>
<accession>A0A934VU28</accession>
<dbReference type="AlphaFoldDB" id="A0A934VU28"/>
<dbReference type="SUPFAM" id="SSF55166">
    <property type="entry name" value="Hedgehog/DD-peptidase"/>
    <property type="match status" value="1"/>
</dbReference>
<keyword evidence="4" id="KW-1185">Reference proteome</keyword>
<sequence length="259" mass="28516">MGLSRTIAFSELVIDRRRINGDLIGARNVTMLTLIGNPRGNYDQECRSPTNRAILAQTVSRDVGPFSVTGLKPAVETLERILAQVKREERAVYDVLGHVGMMCCRYVRGSRSAISNHSWGTAIDLTLEGRLDSRGDNRTQEGLLKLRPIFNEHGFFWGAAFTTEDSMHFEASDQLIRRWADDGLLNGTPSGTVGLIDFGDRGSAVEDLQKKLNLLLGLDLDVDGIFGPATRAAVMEFQRSNGLVVDGIVGPKTRERLEA</sequence>
<dbReference type="Proteomes" id="UP000640485">
    <property type="component" value="Unassembled WGS sequence"/>
</dbReference>
<organism evidence="3 4">
    <name type="scientific">Paracoccus caeni</name>
    <dbReference type="NCBI Taxonomy" id="657651"/>
    <lineage>
        <taxon>Bacteria</taxon>
        <taxon>Pseudomonadati</taxon>
        <taxon>Pseudomonadota</taxon>
        <taxon>Alphaproteobacteria</taxon>
        <taxon>Rhodobacterales</taxon>
        <taxon>Paracoccaceae</taxon>
        <taxon>Paracoccus</taxon>
    </lineage>
</organism>
<feature type="domain" description="Peptidase M15C" evidence="2">
    <location>
        <begin position="109"/>
        <end position="170"/>
    </location>
</feature>
<dbReference type="InterPro" id="IPR002477">
    <property type="entry name" value="Peptidoglycan-bd-like"/>
</dbReference>
<dbReference type="InterPro" id="IPR036366">
    <property type="entry name" value="PGBDSf"/>
</dbReference>
<dbReference type="Pfam" id="PF01471">
    <property type="entry name" value="PG_binding_1"/>
    <property type="match status" value="1"/>
</dbReference>
<dbReference type="InterPro" id="IPR039561">
    <property type="entry name" value="Peptidase_M15C"/>
</dbReference>
<dbReference type="Pfam" id="PF13539">
    <property type="entry name" value="Peptidase_M15_4"/>
    <property type="match status" value="1"/>
</dbReference>
<dbReference type="GO" id="GO:0008233">
    <property type="term" value="F:peptidase activity"/>
    <property type="evidence" value="ECO:0007669"/>
    <property type="project" value="InterPro"/>
</dbReference>
<evidence type="ECO:0000313" key="3">
    <source>
        <dbReference type="EMBL" id="MBK4215371.1"/>
    </source>
</evidence>
<protein>
    <submittedName>
        <fullName evidence="3">Peptidoglycan-binding protein</fullName>
    </submittedName>
</protein>
<evidence type="ECO:0000313" key="4">
    <source>
        <dbReference type="Proteomes" id="UP000640485"/>
    </source>
</evidence>
<dbReference type="InterPro" id="IPR036365">
    <property type="entry name" value="PGBD-like_sf"/>
</dbReference>
<evidence type="ECO:0000259" key="1">
    <source>
        <dbReference type="Pfam" id="PF01471"/>
    </source>
</evidence>
<feature type="domain" description="Peptidoglycan binding-like" evidence="1">
    <location>
        <begin position="201"/>
        <end position="257"/>
    </location>
</feature>
<dbReference type="RefSeq" id="WP_200684331.1">
    <property type="nucleotide sequence ID" value="NZ_JAEPRQ010000001.1"/>
</dbReference>
<proteinExistence type="predicted"/>
<dbReference type="EMBL" id="JAEPRQ010000001">
    <property type="protein sequence ID" value="MBK4215371.1"/>
    <property type="molecule type" value="Genomic_DNA"/>
</dbReference>
<comment type="caution">
    <text evidence="3">The sequence shown here is derived from an EMBL/GenBank/DDBJ whole genome shotgun (WGS) entry which is preliminary data.</text>
</comment>
<gene>
    <name evidence="3" type="ORF">JJJ17_05470</name>
</gene>